<dbReference type="InterPro" id="IPR015915">
    <property type="entry name" value="Kelch-typ_b-propeller"/>
</dbReference>
<keyword evidence="6" id="KW-1185">Reference proteome</keyword>
<evidence type="ECO:0000256" key="1">
    <source>
        <dbReference type="ARBA" id="ARBA00022441"/>
    </source>
</evidence>
<feature type="region of interest" description="Disordered" evidence="3">
    <location>
        <begin position="502"/>
        <end position="523"/>
    </location>
</feature>
<name>A0A165GAV2_XYLHT</name>
<accession>A0A165GAV2</accession>
<dbReference type="InterPro" id="IPR000210">
    <property type="entry name" value="BTB/POZ_dom"/>
</dbReference>
<dbReference type="Gene3D" id="2.120.10.80">
    <property type="entry name" value="Kelch-type beta propeller"/>
    <property type="match status" value="1"/>
</dbReference>
<dbReference type="GeneID" id="28897803"/>
<dbReference type="RefSeq" id="XP_018187516.1">
    <property type="nucleotide sequence ID" value="XM_018332666.1"/>
</dbReference>
<keyword evidence="1" id="KW-0880">Kelch repeat</keyword>
<dbReference type="InParanoid" id="A0A165GAV2"/>
<evidence type="ECO:0000259" key="4">
    <source>
        <dbReference type="PROSITE" id="PS50097"/>
    </source>
</evidence>
<feature type="compositionally biased region" description="Polar residues" evidence="3">
    <location>
        <begin position="306"/>
        <end position="320"/>
    </location>
</feature>
<feature type="compositionally biased region" description="Polar residues" evidence="3">
    <location>
        <begin position="22"/>
        <end position="50"/>
    </location>
</feature>
<dbReference type="SUPFAM" id="SSF54695">
    <property type="entry name" value="POZ domain"/>
    <property type="match status" value="1"/>
</dbReference>
<dbReference type="Gene3D" id="3.30.710.10">
    <property type="entry name" value="Potassium Channel Kv1.1, Chain A"/>
    <property type="match status" value="1"/>
</dbReference>
<feature type="region of interest" description="Disordered" evidence="3">
    <location>
        <begin position="22"/>
        <end position="59"/>
    </location>
</feature>
<dbReference type="SUPFAM" id="SSF117281">
    <property type="entry name" value="Kelch motif"/>
    <property type="match status" value="1"/>
</dbReference>
<dbReference type="Pfam" id="PF24681">
    <property type="entry name" value="Kelch_KLHDC2_KLHL20_DRC7"/>
    <property type="match status" value="1"/>
</dbReference>
<evidence type="ECO:0000256" key="2">
    <source>
        <dbReference type="ARBA" id="ARBA00022737"/>
    </source>
</evidence>
<organism evidence="5 6">
    <name type="scientific">Xylona heveae (strain CBS 132557 / TC161)</name>
    <dbReference type="NCBI Taxonomy" id="1328760"/>
    <lineage>
        <taxon>Eukaryota</taxon>
        <taxon>Fungi</taxon>
        <taxon>Dikarya</taxon>
        <taxon>Ascomycota</taxon>
        <taxon>Pezizomycotina</taxon>
        <taxon>Xylonomycetes</taxon>
        <taxon>Xylonales</taxon>
        <taxon>Xylonaceae</taxon>
        <taxon>Xylona</taxon>
    </lineage>
</organism>
<dbReference type="Pfam" id="PF00651">
    <property type="entry name" value="BTB"/>
    <property type="match status" value="1"/>
</dbReference>
<reference evidence="5 6" key="1">
    <citation type="journal article" date="2016" name="Fungal Biol.">
        <title>The genome of Xylona heveae provides a window into fungal endophytism.</title>
        <authorList>
            <person name="Gazis R."/>
            <person name="Kuo A."/>
            <person name="Riley R."/>
            <person name="LaButti K."/>
            <person name="Lipzen A."/>
            <person name="Lin J."/>
            <person name="Amirebrahimi M."/>
            <person name="Hesse C.N."/>
            <person name="Spatafora J.W."/>
            <person name="Henrissat B."/>
            <person name="Hainaut M."/>
            <person name="Grigoriev I.V."/>
            <person name="Hibbett D.S."/>
        </authorList>
    </citation>
    <scope>NUCLEOTIDE SEQUENCE [LARGE SCALE GENOMIC DNA]</scope>
    <source>
        <strain evidence="5 6">TC161</strain>
    </source>
</reference>
<feature type="compositionally biased region" description="Polar residues" evidence="3">
    <location>
        <begin position="268"/>
        <end position="299"/>
    </location>
</feature>
<dbReference type="STRING" id="1328760.A0A165GAV2"/>
<feature type="region of interest" description="Disordered" evidence="3">
    <location>
        <begin position="720"/>
        <end position="744"/>
    </location>
</feature>
<dbReference type="OrthoDB" id="432528at2759"/>
<dbReference type="SMART" id="SM00225">
    <property type="entry name" value="BTB"/>
    <property type="match status" value="1"/>
</dbReference>
<keyword evidence="2" id="KW-0677">Repeat</keyword>
<dbReference type="PANTHER" id="PTHR46093">
    <property type="entry name" value="ACYL-COA-BINDING DOMAIN-CONTAINING PROTEIN 5"/>
    <property type="match status" value="1"/>
</dbReference>
<dbReference type="InterPro" id="IPR011333">
    <property type="entry name" value="SKP1/BTB/POZ_sf"/>
</dbReference>
<feature type="region of interest" description="Disordered" evidence="3">
    <location>
        <begin position="268"/>
        <end position="320"/>
    </location>
</feature>
<dbReference type="EMBL" id="KV407459">
    <property type="protein sequence ID" value="KZF21961.1"/>
    <property type="molecule type" value="Genomic_DNA"/>
</dbReference>
<dbReference type="CDD" id="cd14733">
    <property type="entry name" value="BACK"/>
    <property type="match status" value="1"/>
</dbReference>
<feature type="compositionally biased region" description="Acidic residues" evidence="3">
    <location>
        <begin position="728"/>
        <end position="744"/>
    </location>
</feature>
<feature type="compositionally biased region" description="Low complexity" evidence="3">
    <location>
        <begin position="507"/>
        <end position="520"/>
    </location>
</feature>
<feature type="domain" description="BTB" evidence="4">
    <location>
        <begin position="521"/>
        <end position="593"/>
    </location>
</feature>
<evidence type="ECO:0000313" key="5">
    <source>
        <dbReference type="EMBL" id="KZF21961.1"/>
    </source>
</evidence>
<gene>
    <name evidence="5" type="ORF">L228DRAFT_247571</name>
</gene>
<dbReference type="OMA" id="HMSEVLC"/>
<sequence>MAQTPSTPFSFPFSRTGFAPSTPANASNPLAATPSSAGSSTNTFLMSTSPVKARRGSSEGYRPRVIRTIGQKPACLVNASVTYCGDNQIYAFGGFDRWTDEVYNHVLKLDLTTLQWSLVDNYGDIPGVRMGHTATLWQGDKLLVFGGENEHRTFLSDVVILDLKTLYWTLPEISGPTPRGRARHAATIYDDKLFVVGGLAGPNLLLDDICYLDLKTWTWSKSWRFVGRYDHTTWIWGGRLWVFGGMGEEMERNGEIWWLDMKGSPAFETQSTSNVEEQTLTGRSEQNSRYGSSQAQQPTGGYLANSRATPRPASTPTLYNSAIPPGTVSSLKFVSGPSLPPQASGSHFHVFSSGALLDFVTPASTIRSSECCLSALELDTLRWQTLAEGSDIFSQGYRWQYCAMNEDGTKAWLLGCATEPPPGGAPSMMDEFLSDVLPIDLKKFGLLGNHMASQQHADRSQLPASDRNGRSDLTGLGADLVGMFDKPPETGSGVDFMVTAERDSQDAPPGEGAFGPAPDAVDSTQSFAATNQPTSPPIHVHKLILQARWPHFSRLYASQMAEFHTKKMHIPEPYSVVRAFLYYLYTDSITPHPEFCADLGDVAGLLVMANIYDMPRLRLLCINRLSRELDIDHAAIIWERAGTANEEWLRKRAARFCLAHWGRIVRTAAFKRLSRQSLLELCEESDHDSKLITGEEMEAISELKFAGSWYGRKPNEGLNSGTGILLGEEMEDGDGEQEEGMEMN</sequence>
<dbReference type="AlphaFoldDB" id="A0A165GAV2"/>
<evidence type="ECO:0000313" key="6">
    <source>
        <dbReference type="Proteomes" id="UP000076632"/>
    </source>
</evidence>
<evidence type="ECO:0000256" key="3">
    <source>
        <dbReference type="SAM" id="MobiDB-lite"/>
    </source>
</evidence>
<protein>
    <recommendedName>
        <fullName evidence="4">BTB domain-containing protein</fullName>
    </recommendedName>
</protein>
<dbReference type="PANTHER" id="PTHR46093:SF3">
    <property type="entry name" value="ACYL-COA-BINDING DOMAIN-CONTAINING PROTEIN 4"/>
    <property type="match status" value="1"/>
</dbReference>
<proteinExistence type="predicted"/>
<dbReference type="PROSITE" id="PS50097">
    <property type="entry name" value="BTB"/>
    <property type="match status" value="1"/>
</dbReference>
<dbReference type="Proteomes" id="UP000076632">
    <property type="component" value="Unassembled WGS sequence"/>
</dbReference>